<feature type="region of interest" description="Disordered" evidence="1">
    <location>
        <begin position="1"/>
        <end position="32"/>
    </location>
</feature>
<keyword evidence="3" id="KW-1185">Reference proteome</keyword>
<sequence>MTCLSDFEEHVAPVDREHNKEDDPRTTGDVTVGRNEWHDWKEEKKFGGGAHQGQSDWSKITGVTDL</sequence>
<feature type="compositionally biased region" description="Basic and acidic residues" evidence="1">
    <location>
        <begin position="7"/>
        <end position="26"/>
    </location>
</feature>
<reference evidence="2" key="1">
    <citation type="submission" date="2022-06" db="EMBL/GenBank/DDBJ databases">
        <authorList>
            <consortium name="SYNGENTA / RWTH Aachen University"/>
        </authorList>
    </citation>
    <scope>NUCLEOTIDE SEQUENCE</scope>
</reference>
<feature type="region of interest" description="Disordered" evidence="1">
    <location>
        <begin position="45"/>
        <end position="66"/>
    </location>
</feature>
<evidence type="ECO:0000256" key="1">
    <source>
        <dbReference type="SAM" id="MobiDB-lite"/>
    </source>
</evidence>
<evidence type="ECO:0000313" key="3">
    <source>
        <dbReference type="Proteomes" id="UP001153365"/>
    </source>
</evidence>
<name>A0AAV0B9B3_PHAPC</name>
<dbReference type="AlphaFoldDB" id="A0AAV0B9B3"/>
<evidence type="ECO:0000313" key="2">
    <source>
        <dbReference type="EMBL" id="CAH7682699.1"/>
    </source>
</evidence>
<dbReference type="EMBL" id="CALTRL010004240">
    <property type="protein sequence ID" value="CAH7682699.1"/>
    <property type="molecule type" value="Genomic_DNA"/>
</dbReference>
<comment type="caution">
    <text evidence="2">The sequence shown here is derived from an EMBL/GenBank/DDBJ whole genome shotgun (WGS) entry which is preliminary data.</text>
</comment>
<gene>
    <name evidence="2" type="ORF">PPACK8108_LOCUS15772</name>
</gene>
<accession>A0AAV0B9B3</accession>
<dbReference type="Proteomes" id="UP001153365">
    <property type="component" value="Unassembled WGS sequence"/>
</dbReference>
<organism evidence="2 3">
    <name type="scientific">Phakopsora pachyrhizi</name>
    <name type="common">Asian soybean rust disease fungus</name>
    <dbReference type="NCBI Taxonomy" id="170000"/>
    <lineage>
        <taxon>Eukaryota</taxon>
        <taxon>Fungi</taxon>
        <taxon>Dikarya</taxon>
        <taxon>Basidiomycota</taxon>
        <taxon>Pucciniomycotina</taxon>
        <taxon>Pucciniomycetes</taxon>
        <taxon>Pucciniales</taxon>
        <taxon>Phakopsoraceae</taxon>
        <taxon>Phakopsora</taxon>
    </lineage>
</organism>
<proteinExistence type="predicted"/>
<protein>
    <submittedName>
        <fullName evidence="2">Uncharacterized protein</fullName>
    </submittedName>
</protein>